<dbReference type="PROSITE" id="PS50102">
    <property type="entry name" value="RRM"/>
    <property type="match status" value="3"/>
</dbReference>
<dbReference type="GO" id="GO:1990904">
    <property type="term" value="C:ribonucleoprotein complex"/>
    <property type="evidence" value="ECO:0007669"/>
    <property type="project" value="TreeGrafter"/>
</dbReference>
<dbReference type="InterPro" id="IPR012677">
    <property type="entry name" value="Nucleotide-bd_a/b_plait_sf"/>
</dbReference>
<feature type="domain" description="RRM" evidence="4">
    <location>
        <begin position="450"/>
        <end position="519"/>
    </location>
</feature>
<dbReference type="InterPro" id="IPR000504">
    <property type="entry name" value="RRM_dom"/>
</dbReference>
<accession>A0A6G0Z063</accession>
<feature type="domain" description="RRM" evidence="4">
    <location>
        <begin position="206"/>
        <end position="283"/>
    </location>
</feature>
<dbReference type="InterPro" id="IPR035979">
    <property type="entry name" value="RBD_domain_sf"/>
</dbReference>
<feature type="region of interest" description="Disordered" evidence="3">
    <location>
        <begin position="308"/>
        <end position="333"/>
    </location>
</feature>
<name>A0A6G0Z063_APHCR</name>
<protein>
    <submittedName>
        <fullName evidence="5">Myelin expression factor 2 isoform X1</fullName>
    </submittedName>
</protein>
<dbReference type="SUPFAM" id="SSF54928">
    <property type="entry name" value="RNA-binding domain, RBD"/>
    <property type="match status" value="2"/>
</dbReference>
<dbReference type="GO" id="GO:0005634">
    <property type="term" value="C:nucleus"/>
    <property type="evidence" value="ECO:0007669"/>
    <property type="project" value="TreeGrafter"/>
</dbReference>
<evidence type="ECO:0000259" key="4">
    <source>
        <dbReference type="PROSITE" id="PS50102"/>
    </source>
</evidence>
<comment type="caution">
    <text evidence="5">The sequence shown here is derived from an EMBL/GenBank/DDBJ whole genome shotgun (WGS) entry which is preliminary data.</text>
</comment>
<dbReference type="FunFam" id="3.30.70.330:FF:000531">
    <property type="entry name" value="Myelin expression factor 2"/>
    <property type="match status" value="1"/>
</dbReference>
<keyword evidence="6" id="KW-1185">Reference proteome</keyword>
<gene>
    <name evidence="5" type="ORF">FWK35_00005312</name>
</gene>
<evidence type="ECO:0000313" key="5">
    <source>
        <dbReference type="EMBL" id="KAF0763916.1"/>
    </source>
</evidence>
<dbReference type="GO" id="GO:0003729">
    <property type="term" value="F:mRNA binding"/>
    <property type="evidence" value="ECO:0007669"/>
    <property type="project" value="TreeGrafter"/>
</dbReference>
<dbReference type="AlphaFoldDB" id="A0A6G0Z063"/>
<dbReference type="Proteomes" id="UP000478052">
    <property type="component" value="Unassembled WGS sequence"/>
</dbReference>
<dbReference type="Pfam" id="PF00076">
    <property type="entry name" value="RRM_1"/>
    <property type="match status" value="3"/>
</dbReference>
<proteinExistence type="predicted"/>
<feature type="compositionally biased region" description="Basic and acidic residues" evidence="3">
    <location>
        <begin position="123"/>
        <end position="132"/>
    </location>
</feature>
<dbReference type="PANTHER" id="PTHR23003:SF3">
    <property type="entry name" value="FI21236P1-RELATED"/>
    <property type="match status" value="1"/>
</dbReference>
<feature type="region of interest" description="Disordered" evidence="3">
    <location>
        <begin position="123"/>
        <end position="171"/>
    </location>
</feature>
<evidence type="ECO:0000256" key="1">
    <source>
        <dbReference type="ARBA" id="ARBA00022884"/>
    </source>
</evidence>
<organism evidence="5 6">
    <name type="scientific">Aphis craccivora</name>
    <name type="common">Cowpea aphid</name>
    <dbReference type="NCBI Taxonomy" id="307492"/>
    <lineage>
        <taxon>Eukaryota</taxon>
        <taxon>Metazoa</taxon>
        <taxon>Ecdysozoa</taxon>
        <taxon>Arthropoda</taxon>
        <taxon>Hexapoda</taxon>
        <taxon>Insecta</taxon>
        <taxon>Pterygota</taxon>
        <taxon>Neoptera</taxon>
        <taxon>Paraneoptera</taxon>
        <taxon>Hemiptera</taxon>
        <taxon>Sternorrhyncha</taxon>
        <taxon>Aphidomorpha</taxon>
        <taxon>Aphidoidea</taxon>
        <taxon>Aphididae</taxon>
        <taxon>Aphidini</taxon>
        <taxon>Aphis</taxon>
        <taxon>Aphis</taxon>
    </lineage>
</organism>
<sequence length="519" mass="55877">ALVFSIRSLFLSNLFSRSVANLLLKMRLGDRNRDRSRSPLRSRKSGCKKVFVSNIPYEFKWKELKELFKKEVGDVSFVVVYSDDKDKSRGCGTVEFDRADSAQRAIDKMHRFDINGRKLVVKEDDIERDKSGRPLPNGPRSSGGGGGGGGGGGVGGGGGGGGGGNIPTSIRSVSRMPVSDDFQWDNTYGLSPQFLESLNIRGPLINRIFVANLDYKVDEKKLKEVFKLAGRVLEVEIFSDKEGKSKGYGVVEYNHPVEAVQAISMFNNQFLFERPMSIRLDRTDKDPLARLPEGLKSIGMGLGAGGAPLHDVERNLPSNNPSPNQSQSLSTPVNTSALAVLSGLSADRLGIETQNRRSLGGVNGLGNLSASDLGIGTSLGAAFGSSMNTSGPGSMSSSSLHQNSLGGRDYDSLSLGVRNSSSGGGAFAADFRSGLGGGDMHMGMGPKKSDTIMVKNLPSNTTWQSLKDYFRDCGDIKFSEVGSKGFGIIRFASEWDAERAITLKNLSRFDGHLIEVVYF</sequence>
<feature type="domain" description="RRM" evidence="4">
    <location>
        <begin position="48"/>
        <end position="126"/>
    </location>
</feature>
<dbReference type="Gene3D" id="3.30.70.330">
    <property type="match status" value="3"/>
</dbReference>
<dbReference type="PANTHER" id="PTHR23003">
    <property type="entry name" value="RNA RECOGNITION MOTIF RRM DOMAIN CONTAINING PROTEIN"/>
    <property type="match status" value="1"/>
</dbReference>
<dbReference type="EMBL" id="VUJU01001769">
    <property type="protein sequence ID" value="KAF0763916.1"/>
    <property type="molecule type" value="Genomic_DNA"/>
</dbReference>
<evidence type="ECO:0000256" key="3">
    <source>
        <dbReference type="SAM" id="MobiDB-lite"/>
    </source>
</evidence>
<keyword evidence="1 2" id="KW-0694">RNA-binding</keyword>
<feature type="non-terminal residue" evidence="5">
    <location>
        <position position="1"/>
    </location>
</feature>
<dbReference type="SMART" id="SM00360">
    <property type="entry name" value="RRM"/>
    <property type="match status" value="3"/>
</dbReference>
<dbReference type="GO" id="GO:0005737">
    <property type="term" value="C:cytoplasm"/>
    <property type="evidence" value="ECO:0007669"/>
    <property type="project" value="TreeGrafter"/>
</dbReference>
<feature type="compositionally biased region" description="Gly residues" evidence="3">
    <location>
        <begin position="141"/>
        <end position="165"/>
    </location>
</feature>
<evidence type="ECO:0000313" key="6">
    <source>
        <dbReference type="Proteomes" id="UP000478052"/>
    </source>
</evidence>
<dbReference type="CDD" id="cd12386">
    <property type="entry name" value="RRM2_hnRNPM_like"/>
    <property type="match status" value="1"/>
</dbReference>
<feature type="compositionally biased region" description="Low complexity" evidence="3">
    <location>
        <begin position="315"/>
        <end position="330"/>
    </location>
</feature>
<reference evidence="5 6" key="1">
    <citation type="submission" date="2019-08" db="EMBL/GenBank/DDBJ databases">
        <title>Whole genome of Aphis craccivora.</title>
        <authorList>
            <person name="Voronova N.V."/>
            <person name="Shulinski R.S."/>
            <person name="Bandarenka Y.V."/>
            <person name="Zhorov D.G."/>
            <person name="Warner D."/>
        </authorList>
    </citation>
    <scope>NUCLEOTIDE SEQUENCE [LARGE SCALE GENOMIC DNA]</scope>
    <source>
        <strain evidence="5">180601</strain>
        <tissue evidence="5">Whole Body</tissue>
    </source>
</reference>
<dbReference type="InterPro" id="IPR050374">
    <property type="entry name" value="RRT5_SRSF_SR"/>
</dbReference>
<dbReference type="OrthoDB" id="610462at2759"/>
<evidence type="ECO:0000256" key="2">
    <source>
        <dbReference type="PROSITE-ProRule" id="PRU00176"/>
    </source>
</evidence>